<dbReference type="InterPro" id="IPR019949">
    <property type="entry name" value="CmoO-like"/>
</dbReference>
<dbReference type="EMBL" id="JACIFP010000001">
    <property type="protein sequence ID" value="MBB4137382.1"/>
    <property type="molecule type" value="Genomic_DNA"/>
</dbReference>
<evidence type="ECO:0000256" key="1">
    <source>
        <dbReference type="ARBA" id="ARBA00007789"/>
    </source>
</evidence>
<dbReference type="NCBIfam" id="TIGR03558">
    <property type="entry name" value="oxido_grp_1"/>
    <property type="match status" value="1"/>
</dbReference>
<keyword evidence="4" id="KW-1185">Reference proteome</keyword>
<proteinExistence type="predicted"/>
<dbReference type="Proteomes" id="UP000551501">
    <property type="component" value="Unassembled WGS sequence"/>
</dbReference>
<dbReference type="InterPro" id="IPR036661">
    <property type="entry name" value="Luciferase-like_sf"/>
</dbReference>
<dbReference type="RefSeq" id="WP_183372241.1">
    <property type="nucleotide sequence ID" value="NZ_BAABHL010000126.1"/>
</dbReference>
<dbReference type="AlphaFoldDB" id="A0A840F0I5"/>
<evidence type="ECO:0000259" key="2">
    <source>
        <dbReference type="Pfam" id="PF00296"/>
    </source>
</evidence>
<dbReference type="GO" id="GO:0005829">
    <property type="term" value="C:cytosol"/>
    <property type="evidence" value="ECO:0007669"/>
    <property type="project" value="TreeGrafter"/>
</dbReference>
<comment type="caution">
    <text evidence="3">The sequence shown here is derived from an EMBL/GenBank/DDBJ whole genome shotgun (WGS) entry which is preliminary data.</text>
</comment>
<dbReference type="Pfam" id="PF00296">
    <property type="entry name" value="Bac_luciferase"/>
    <property type="match status" value="1"/>
</dbReference>
<organism evidence="3 4">
    <name type="scientific">Gordonia humi</name>
    <dbReference type="NCBI Taxonomy" id="686429"/>
    <lineage>
        <taxon>Bacteria</taxon>
        <taxon>Bacillati</taxon>
        <taxon>Actinomycetota</taxon>
        <taxon>Actinomycetes</taxon>
        <taxon>Mycobacteriales</taxon>
        <taxon>Gordoniaceae</taxon>
        <taxon>Gordonia</taxon>
    </lineage>
</organism>
<dbReference type="PANTHER" id="PTHR30137:SF6">
    <property type="entry name" value="LUCIFERASE-LIKE MONOOXYGENASE"/>
    <property type="match status" value="1"/>
</dbReference>
<dbReference type="InterPro" id="IPR011251">
    <property type="entry name" value="Luciferase-like_dom"/>
</dbReference>
<comment type="similarity">
    <text evidence="1">To bacterial alkanal monooxygenase alpha and beta chains.</text>
</comment>
<dbReference type="PANTHER" id="PTHR30137">
    <property type="entry name" value="LUCIFERASE-LIKE MONOOXYGENASE"/>
    <property type="match status" value="1"/>
</dbReference>
<evidence type="ECO:0000313" key="4">
    <source>
        <dbReference type="Proteomes" id="UP000551501"/>
    </source>
</evidence>
<feature type="domain" description="Luciferase-like" evidence="2">
    <location>
        <begin position="1"/>
        <end position="288"/>
    </location>
</feature>
<dbReference type="GO" id="GO:0016705">
    <property type="term" value="F:oxidoreductase activity, acting on paired donors, with incorporation or reduction of molecular oxygen"/>
    <property type="evidence" value="ECO:0007669"/>
    <property type="project" value="InterPro"/>
</dbReference>
<sequence>MDVSLLDRSRVRAGEPDGQALHHTAARAVRADELGFHRFWVAEHHAVPGIASGSPAVLLAAIGQVTSRIRLGSGGVMLPQHQPLVVAEQFRMLEALFPDRIDLGVGASLGFTGAVRRALRREQASSEEIDEEIRELLRFLRDEEAITARPRTSEVPVHVLASRSGIERAARLGLPVVVGGPMVHDEQLPALLAEYRASFRGEHPHVMLSVDVFAGPTAARARELALPEAWAMAMTRRTGEFRPLEPVDQILARSWPDRVRERIEKHLDGVFLGTEADVTTRLAALVDATGADEILASTSTFDTTALADLDAALFRAAHGAASDRRDEADRDAAGVSSLS</sequence>
<dbReference type="InterPro" id="IPR050766">
    <property type="entry name" value="Bact_Lucif_Oxidored"/>
</dbReference>
<accession>A0A840F0I5</accession>
<name>A0A840F0I5_9ACTN</name>
<protein>
    <submittedName>
        <fullName evidence="3">Luciferase family oxidoreductase group 1</fullName>
    </submittedName>
</protein>
<dbReference type="Gene3D" id="3.20.20.30">
    <property type="entry name" value="Luciferase-like domain"/>
    <property type="match status" value="1"/>
</dbReference>
<gene>
    <name evidence="3" type="ORF">BKA16_003934</name>
</gene>
<reference evidence="3 4" key="1">
    <citation type="submission" date="2020-08" db="EMBL/GenBank/DDBJ databases">
        <title>Sequencing the genomes of 1000 actinobacteria strains.</title>
        <authorList>
            <person name="Klenk H.-P."/>
        </authorList>
    </citation>
    <scope>NUCLEOTIDE SEQUENCE [LARGE SCALE GENOMIC DNA]</scope>
    <source>
        <strain evidence="3 4">DSM 45298</strain>
    </source>
</reference>
<dbReference type="SUPFAM" id="SSF51679">
    <property type="entry name" value="Bacterial luciferase-like"/>
    <property type="match status" value="1"/>
</dbReference>
<evidence type="ECO:0000313" key="3">
    <source>
        <dbReference type="EMBL" id="MBB4137382.1"/>
    </source>
</evidence>